<keyword evidence="3" id="KW-1185">Reference proteome</keyword>
<feature type="transmembrane region" description="Helical" evidence="1">
    <location>
        <begin position="54"/>
        <end position="81"/>
    </location>
</feature>
<gene>
    <name evidence="2" type="ORF">G8O30_09655</name>
</gene>
<dbReference type="RefSeq" id="WP_239671882.1">
    <property type="nucleotide sequence ID" value="NZ_CP049742.1"/>
</dbReference>
<keyword evidence="1" id="KW-0812">Transmembrane</keyword>
<evidence type="ECO:0000313" key="2">
    <source>
        <dbReference type="EMBL" id="QPC47217.1"/>
    </source>
</evidence>
<name>A0A7S8CC45_9BACI</name>
<organism evidence="2 3">
    <name type="scientific">Mangrovibacillus cuniculi</name>
    <dbReference type="NCBI Taxonomy" id="2593652"/>
    <lineage>
        <taxon>Bacteria</taxon>
        <taxon>Bacillati</taxon>
        <taxon>Bacillota</taxon>
        <taxon>Bacilli</taxon>
        <taxon>Bacillales</taxon>
        <taxon>Bacillaceae</taxon>
        <taxon>Mangrovibacillus</taxon>
    </lineage>
</organism>
<dbReference type="AlphaFoldDB" id="A0A7S8CC45"/>
<reference evidence="2 3" key="1">
    <citation type="submission" date="2019-07" db="EMBL/GenBank/DDBJ databases">
        <title>Genome sequence of 2 isolates from Red Sea Mangroves.</title>
        <authorList>
            <person name="Sefrji F."/>
            <person name="Michoud G."/>
            <person name="Merlino G."/>
            <person name="Daffonchio D."/>
        </authorList>
    </citation>
    <scope>NUCLEOTIDE SEQUENCE [LARGE SCALE GENOMIC DNA]</scope>
    <source>
        <strain evidence="2 3">R1DC41</strain>
    </source>
</reference>
<keyword evidence="1" id="KW-0472">Membrane</keyword>
<evidence type="ECO:0000256" key="1">
    <source>
        <dbReference type="SAM" id="Phobius"/>
    </source>
</evidence>
<evidence type="ECO:0000313" key="3">
    <source>
        <dbReference type="Proteomes" id="UP000593626"/>
    </source>
</evidence>
<dbReference type="InterPro" id="IPR025618">
    <property type="entry name" value="YtpI"/>
</dbReference>
<accession>A0A7S8CC45</accession>
<dbReference type="EMBL" id="CP049742">
    <property type="protein sequence ID" value="QPC47217.1"/>
    <property type="molecule type" value="Genomic_DNA"/>
</dbReference>
<keyword evidence="1" id="KW-1133">Transmembrane helix</keyword>
<evidence type="ECO:0008006" key="4">
    <source>
        <dbReference type="Google" id="ProtNLM"/>
    </source>
</evidence>
<dbReference type="Proteomes" id="UP000593626">
    <property type="component" value="Chromosome"/>
</dbReference>
<sequence>MPIFAFLIILSFFAYIMYKVRTIRATLPYTKLYWSSKASISLGLTMFLFGVNQLFVRITTVSVFISLLFILVGVFSAFYAFKRLKEIRSKAEAEWA</sequence>
<proteinExistence type="predicted"/>
<dbReference type="KEGG" id="mcui:G8O30_09655"/>
<dbReference type="Pfam" id="PF14007">
    <property type="entry name" value="YtpI"/>
    <property type="match status" value="1"/>
</dbReference>
<protein>
    <recommendedName>
        <fullName evidence="4">YtpI-like protein</fullName>
    </recommendedName>
</protein>